<keyword evidence="2" id="KW-1185">Reference proteome</keyword>
<protein>
    <submittedName>
        <fullName evidence="1">Uncharacterized protein</fullName>
    </submittedName>
</protein>
<accession>A0A133V1F8</accession>
<comment type="caution">
    <text evidence="1">The sequence shown here is derived from an EMBL/GenBank/DDBJ whole genome shotgun (WGS) entry which is preliminary data.</text>
</comment>
<gene>
    <name evidence="1" type="ORF">AKJ40_01650</name>
</gene>
<organism evidence="1 2">
    <name type="scientific">candidate division MSBL1 archaeon SCGC-AAA259M10</name>
    <dbReference type="NCBI Taxonomy" id="1698270"/>
    <lineage>
        <taxon>Archaea</taxon>
        <taxon>Methanobacteriati</taxon>
        <taxon>Methanobacteriota</taxon>
        <taxon>candidate division MSBL1</taxon>
    </lineage>
</organism>
<dbReference type="Proteomes" id="UP000070341">
    <property type="component" value="Unassembled WGS sequence"/>
</dbReference>
<proteinExistence type="predicted"/>
<reference evidence="1 2" key="1">
    <citation type="journal article" date="2016" name="Sci. Rep.">
        <title>Metabolic traits of an uncultured archaeal lineage -MSBL1- from brine pools of the Red Sea.</title>
        <authorList>
            <person name="Mwirichia R."/>
            <person name="Alam I."/>
            <person name="Rashid M."/>
            <person name="Vinu M."/>
            <person name="Ba-Alawi W."/>
            <person name="Anthony Kamau A."/>
            <person name="Kamanda Ngugi D."/>
            <person name="Goker M."/>
            <person name="Klenk H.P."/>
            <person name="Bajic V."/>
            <person name="Stingl U."/>
        </authorList>
    </citation>
    <scope>NUCLEOTIDE SEQUENCE [LARGE SCALE GENOMIC DNA]</scope>
    <source>
        <strain evidence="1">SCGC-AAA259M10</strain>
    </source>
</reference>
<dbReference type="EMBL" id="LHXU01000016">
    <property type="protein sequence ID" value="KXB00226.1"/>
    <property type="molecule type" value="Genomic_DNA"/>
</dbReference>
<evidence type="ECO:0000313" key="2">
    <source>
        <dbReference type="Proteomes" id="UP000070341"/>
    </source>
</evidence>
<dbReference type="AlphaFoldDB" id="A0A133V1F8"/>
<evidence type="ECO:0000313" key="1">
    <source>
        <dbReference type="EMBL" id="KXB00226.1"/>
    </source>
</evidence>
<name>A0A133V1F8_9EURY</name>
<sequence length="139" mass="16089">MPSENTEIDDNARKVAARLQGLKVRRGVIIRDEYGLSDEDLTEALDSASDEALEAIDELWITDEPSEEFLAVLGEKRDEAYDLRTSFLRKTKWIQILIRWARTSSPWDDTYLRLCIPAILRDLRGKRIEKLQRGEVINV</sequence>